<evidence type="ECO:0000313" key="9">
    <source>
        <dbReference type="Proteomes" id="UP000249260"/>
    </source>
</evidence>
<evidence type="ECO:0000256" key="4">
    <source>
        <dbReference type="ARBA" id="ARBA00022989"/>
    </source>
</evidence>
<keyword evidence="2" id="KW-1003">Cell membrane</keyword>
<proteinExistence type="predicted"/>
<evidence type="ECO:0000256" key="5">
    <source>
        <dbReference type="ARBA" id="ARBA00023136"/>
    </source>
</evidence>
<dbReference type="InterPro" id="IPR051791">
    <property type="entry name" value="Pra-immunoreactive"/>
</dbReference>
<evidence type="ECO:0000259" key="7">
    <source>
        <dbReference type="Pfam" id="PF06271"/>
    </source>
</evidence>
<dbReference type="RefSeq" id="WP_112881938.1">
    <property type="nucleotide sequence ID" value="NZ_QLUW01000002.1"/>
</dbReference>
<keyword evidence="9" id="KW-1185">Reference proteome</keyword>
<dbReference type="Proteomes" id="UP000249260">
    <property type="component" value="Unassembled WGS sequence"/>
</dbReference>
<evidence type="ECO:0000313" key="8">
    <source>
        <dbReference type="EMBL" id="RAP75713.1"/>
    </source>
</evidence>
<sequence>MTKSVLISPYHLRLFALFIDYLVISGYGVCLVFLSFLLRPVLTPLMSGSPIVAELTGFMLITLPVMAYFVLSEASLSMGTIGKRKLNLQVVNSSGHRIDLFTSILRSIIKFIPWETAHFAIWRLRLPSAVPQNALMAILILVNAAIVIYLVFPLANKKRKAIHDWVAGTNVIHNRK</sequence>
<evidence type="ECO:0000256" key="6">
    <source>
        <dbReference type="SAM" id="Phobius"/>
    </source>
</evidence>
<keyword evidence="4 6" id="KW-1133">Transmembrane helix</keyword>
<comment type="subcellular location">
    <subcellularLocation>
        <location evidence="1">Cell membrane</location>
        <topology evidence="1">Multi-pass membrane protein</topology>
    </subcellularLocation>
</comment>
<dbReference type="EMBL" id="QLUW01000002">
    <property type="protein sequence ID" value="RAP75713.1"/>
    <property type="molecule type" value="Genomic_DNA"/>
</dbReference>
<feature type="transmembrane region" description="Helical" evidence="6">
    <location>
        <begin position="12"/>
        <end position="38"/>
    </location>
</feature>
<dbReference type="GO" id="GO:0005886">
    <property type="term" value="C:plasma membrane"/>
    <property type="evidence" value="ECO:0007669"/>
    <property type="project" value="UniProtKB-SubCell"/>
</dbReference>
<feature type="transmembrane region" description="Helical" evidence="6">
    <location>
        <begin position="58"/>
        <end position="79"/>
    </location>
</feature>
<dbReference type="InterPro" id="IPR010432">
    <property type="entry name" value="RDD"/>
</dbReference>
<keyword evidence="3 6" id="KW-0812">Transmembrane</keyword>
<name>A0A328U1R9_9BACL</name>
<protein>
    <submittedName>
        <fullName evidence="8">RDD family protein</fullName>
    </submittedName>
</protein>
<comment type="caution">
    <text evidence="8">The sequence shown here is derived from an EMBL/GenBank/DDBJ whole genome shotgun (WGS) entry which is preliminary data.</text>
</comment>
<dbReference type="Pfam" id="PF06271">
    <property type="entry name" value="RDD"/>
    <property type="match status" value="1"/>
</dbReference>
<dbReference type="PANTHER" id="PTHR36115">
    <property type="entry name" value="PROLINE-RICH ANTIGEN HOMOLOG-RELATED"/>
    <property type="match status" value="1"/>
</dbReference>
<feature type="transmembrane region" description="Helical" evidence="6">
    <location>
        <begin position="134"/>
        <end position="152"/>
    </location>
</feature>
<evidence type="ECO:0000256" key="1">
    <source>
        <dbReference type="ARBA" id="ARBA00004651"/>
    </source>
</evidence>
<dbReference type="AlphaFoldDB" id="A0A328U1R9"/>
<accession>A0A328U1R9</accession>
<gene>
    <name evidence="8" type="ORF">DL346_09665</name>
</gene>
<organism evidence="8 9">
    <name type="scientific">Paenibacillus montanisoli</name>
    <dbReference type="NCBI Taxonomy" id="2081970"/>
    <lineage>
        <taxon>Bacteria</taxon>
        <taxon>Bacillati</taxon>
        <taxon>Bacillota</taxon>
        <taxon>Bacilli</taxon>
        <taxon>Bacillales</taxon>
        <taxon>Paenibacillaceae</taxon>
        <taxon>Paenibacillus</taxon>
    </lineage>
</organism>
<evidence type="ECO:0000256" key="3">
    <source>
        <dbReference type="ARBA" id="ARBA00022692"/>
    </source>
</evidence>
<evidence type="ECO:0000256" key="2">
    <source>
        <dbReference type="ARBA" id="ARBA00022475"/>
    </source>
</evidence>
<feature type="domain" description="RDD" evidence="7">
    <location>
        <begin position="12"/>
        <end position="168"/>
    </location>
</feature>
<keyword evidence="5 6" id="KW-0472">Membrane</keyword>
<dbReference type="OrthoDB" id="1450430at2"/>
<dbReference type="PANTHER" id="PTHR36115:SF6">
    <property type="entry name" value="PROLINE-RICH ANTIGEN HOMOLOG"/>
    <property type="match status" value="1"/>
</dbReference>
<reference evidence="8 9" key="1">
    <citation type="submission" date="2018-06" db="EMBL/GenBank/DDBJ databases">
        <title>Paenibacillus montanisoli sp. nov., isolated from mountain area soil.</title>
        <authorList>
            <person name="Wu M."/>
        </authorList>
    </citation>
    <scope>NUCLEOTIDE SEQUENCE [LARGE SCALE GENOMIC DNA]</scope>
    <source>
        <strain evidence="8 9">RA17</strain>
    </source>
</reference>